<keyword evidence="1" id="KW-0328">Glycosyltransferase</keyword>
<dbReference type="EMBL" id="FOPU01000001">
    <property type="protein sequence ID" value="SFH07983.1"/>
    <property type="molecule type" value="Genomic_DNA"/>
</dbReference>
<dbReference type="InterPro" id="IPR029044">
    <property type="entry name" value="Nucleotide-diphossugar_trans"/>
</dbReference>
<proteinExistence type="predicted"/>
<dbReference type="GO" id="GO:0046872">
    <property type="term" value="F:metal ion binding"/>
    <property type="evidence" value="ECO:0007669"/>
    <property type="project" value="UniProtKB-KW"/>
</dbReference>
<keyword evidence="2 4" id="KW-0808">Transferase</keyword>
<evidence type="ECO:0000313" key="5">
    <source>
        <dbReference type="Proteomes" id="UP000183635"/>
    </source>
</evidence>
<dbReference type="STRING" id="34004.SAMN04488021_10155"/>
<organism evidence="4 5">
    <name type="scientific">Paracoccus aminovorans</name>
    <dbReference type="NCBI Taxonomy" id="34004"/>
    <lineage>
        <taxon>Bacteria</taxon>
        <taxon>Pseudomonadati</taxon>
        <taxon>Pseudomonadota</taxon>
        <taxon>Alphaproteobacteria</taxon>
        <taxon>Rhodobacterales</taxon>
        <taxon>Paracoccaceae</taxon>
        <taxon>Paracoccus</taxon>
    </lineage>
</organism>
<name>A0A1I2X366_9RHOB</name>
<evidence type="ECO:0000256" key="3">
    <source>
        <dbReference type="ARBA" id="ARBA00022723"/>
    </source>
</evidence>
<keyword evidence="3" id="KW-0479">Metal-binding</keyword>
<dbReference type="InterPro" id="IPR002495">
    <property type="entry name" value="Glyco_trans_8"/>
</dbReference>
<sequence length="314" mass="36162">MHIVTGSDDNYVPGVMVLIASTLWHNPGAHFTILDMGISRENRARIDLLGERLGAIIHRIEVAEDRFNNLFIRRAHLKRSAYLRLLIPELLPDSDRVIYMDCDMVVTGRLEALDQVPLEAYPIAAVACPSPDPRELAATETKLGEYVNSGLLVMNLPLWRNENIAEACERALSDPSCPRLCEDQSAINIVCRGRVKLLDPCYNIYANEPTYMSPESLPKKITVLHYVVNVKPWMWNVSFGEIWDFHADRISDLLPPRRRKNFFQLATRIESHRRMVFGLAMGRKKHWQRLKVRRAIRENIVLPYLQAQKERPTE</sequence>
<evidence type="ECO:0000256" key="2">
    <source>
        <dbReference type="ARBA" id="ARBA00022679"/>
    </source>
</evidence>
<dbReference type="Gene3D" id="3.90.550.10">
    <property type="entry name" value="Spore Coat Polysaccharide Biosynthesis Protein SpsA, Chain A"/>
    <property type="match status" value="1"/>
</dbReference>
<dbReference type="SUPFAM" id="SSF53448">
    <property type="entry name" value="Nucleotide-diphospho-sugar transferases"/>
    <property type="match status" value="1"/>
</dbReference>
<accession>A0A1I2X366</accession>
<dbReference type="PANTHER" id="PTHR13778">
    <property type="entry name" value="GLYCOSYLTRANSFERASE 8 DOMAIN-CONTAINING PROTEIN"/>
    <property type="match status" value="1"/>
</dbReference>
<dbReference type="AlphaFoldDB" id="A0A1I2X366"/>
<dbReference type="CDD" id="cd04194">
    <property type="entry name" value="GT8_A4GalT_like"/>
    <property type="match status" value="1"/>
</dbReference>
<dbReference type="RefSeq" id="WP_074965717.1">
    <property type="nucleotide sequence ID" value="NZ_CBCRYP010000005.1"/>
</dbReference>
<dbReference type="Pfam" id="PF01501">
    <property type="entry name" value="Glyco_transf_8"/>
    <property type="match status" value="1"/>
</dbReference>
<dbReference type="GO" id="GO:0016757">
    <property type="term" value="F:glycosyltransferase activity"/>
    <property type="evidence" value="ECO:0007669"/>
    <property type="project" value="UniProtKB-KW"/>
</dbReference>
<gene>
    <name evidence="4" type="ORF">SAMN04488021_10155</name>
</gene>
<evidence type="ECO:0000256" key="1">
    <source>
        <dbReference type="ARBA" id="ARBA00022676"/>
    </source>
</evidence>
<protein>
    <submittedName>
        <fullName evidence="4">Lipopolysaccharide biosynthesis protein, LPS:glycosyltransferase</fullName>
    </submittedName>
</protein>
<dbReference type="Proteomes" id="UP000183635">
    <property type="component" value="Unassembled WGS sequence"/>
</dbReference>
<evidence type="ECO:0000313" key="4">
    <source>
        <dbReference type="EMBL" id="SFH07983.1"/>
    </source>
</evidence>
<reference evidence="4 5" key="1">
    <citation type="submission" date="2016-10" db="EMBL/GenBank/DDBJ databases">
        <authorList>
            <person name="de Groot N.N."/>
        </authorList>
    </citation>
    <scope>NUCLEOTIDE SEQUENCE [LARGE SCALE GENOMIC DNA]</scope>
    <source>
        <strain evidence="4 5">DSM 8537</strain>
    </source>
</reference>
<keyword evidence="5" id="KW-1185">Reference proteome</keyword>
<dbReference type="InterPro" id="IPR050748">
    <property type="entry name" value="Glycosyltrans_8_dom-fam"/>
</dbReference>
<dbReference type="PANTHER" id="PTHR13778:SF47">
    <property type="entry name" value="LIPOPOLYSACCHARIDE 1,3-GALACTOSYLTRANSFERASE"/>
    <property type="match status" value="1"/>
</dbReference>